<gene>
    <name evidence="1" type="ORF">OB960_00675</name>
</gene>
<comment type="caution">
    <text evidence="1">The sequence shown here is derived from an EMBL/GenBank/DDBJ whole genome shotgun (WGS) entry which is preliminary data.</text>
</comment>
<organism evidence="1 2">
    <name type="scientific">Natronoglomus mannanivorans</name>
    <dbReference type="NCBI Taxonomy" id="2979990"/>
    <lineage>
        <taxon>Archaea</taxon>
        <taxon>Methanobacteriati</taxon>
        <taxon>Methanobacteriota</taxon>
        <taxon>Stenosarchaea group</taxon>
        <taxon>Halobacteria</taxon>
        <taxon>Halobacteriales</taxon>
        <taxon>Natrialbaceae</taxon>
        <taxon>Natronoglomus</taxon>
    </lineage>
</organism>
<dbReference type="Gene3D" id="2.130.10.10">
    <property type="entry name" value="YVTN repeat-like/Quinoprotein amine dehydrogenase"/>
    <property type="match status" value="1"/>
</dbReference>
<dbReference type="EMBL" id="JAOPKA010000001">
    <property type="protein sequence ID" value="MCU4739915.1"/>
    <property type="molecule type" value="Genomic_DNA"/>
</dbReference>
<dbReference type="Proteomes" id="UP001321018">
    <property type="component" value="Unassembled WGS sequence"/>
</dbReference>
<dbReference type="InterPro" id="IPR011044">
    <property type="entry name" value="Quino_amine_DH_bsu"/>
</dbReference>
<evidence type="ECO:0000313" key="2">
    <source>
        <dbReference type="Proteomes" id="UP001321018"/>
    </source>
</evidence>
<dbReference type="SUPFAM" id="SSF101898">
    <property type="entry name" value="NHL repeat"/>
    <property type="match status" value="1"/>
</dbReference>
<evidence type="ECO:0000313" key="1">
    <source>
        <dbReference type="EMBL" id="MCU4739915.1"/>
    </source>
</evidence>
<dbReference type="RefSeq" id="WP_338001774.1">
    <property type="nucleotide sequence ID" value="NZ_JAOPKA010000001.1"/>
</dbReference>
<protein>
    <submittedName>
        <fullName evidence="1">PQQ-binding-like beta-propeller repeat protein</fullName>
    </submittedName>
</protein>
<dbReference type="AlphaFoldDB" id="A0AAP2YW02"/>
<proteinExistence type="predicted"/>
<accession>A0AAP2YW02</accession>
<reference evidence="1" key="1">
    <citation type="submission" date="2022-09" db="EMBL/GenBank/DDBJ databases">
        <title>Enrichment on poylsaccharides allowed isolation of novel metabolic and taxonomic groups of Haloarchaea.</title>
        <authorList>
            <person name="Sorokin D.Y."/>
            <person name="Elcheninov A.G."/>
            <person name="Khizhniak T.V."/>
            <person name="Kolganova T.V."/>
            <person name="Kublanov I.V."/>
        </authorList>
    </citation>
    <scope>NUCLEOTIDE SEQUENCE</scope>
    <source>
        <strain evidence="1">AArc-xg1-1</strain>
    </source>
</reference>
<name>A0AAP2YW02_9EURY</name>
<dbReference type="SUPFAM" id="SSF50969">
    <property type="entry name" value="YVTN repeat-like/Quinoprotein amine dehydrogenase"/>
    <property type="match status" value="1"/>
</dbReference>
<sequence length="445" mass="48237">MATALLLLLVLALAAVIFLTFSGVSDDINPGALAGFEFDEEPGQGLEVELVSVQRGSEFYLVDGTGSRIDGTTMDQAGDRVHIDVPCNDDLEGSVRVLGVNDGKENVVTNRELTTVGVSFDDSWQYSGFDDRIRGLDAHGDYVFAGSYDDDSDGKIKAVYRENETVAWTVTAANSVRPVTYDEREDVLYAGTGYEDPVLYALDPESGPVYHEIDFDEHGNIAVDSERHDIRDIELLGDHIYVSTQKGDDEGQIIRFDRGTDLGSPTSADILTLGSPVNGLTSDDNGKIYAALQNDTVQKYNPDLTREWTDTRTHAGSGGQWGVTSIRTSPDGTALYSAADGGDVVRTNLDYGPMDDEDDFVDWRYEMDADKWGLQVDGSGNVYVGNGAAELHRIAPTGCLVWEYNFDGAGLDDASVDEIAIDENGNIYAGDEGDPTLVRIGQTTD</sequence>
<dbReference type="InterPro" id="IPR015943">
    <property type="entry name" value="WD40/YVTN_repeat-like_dom_sf"/>
</dbReference>